<dbReference type="InterPro" id="IPR035892">
    <property type="entry name" value="C2_domain_sf"/>
</dbReference>
<dbReference type="PROSITE" id="PS50004">
    <property type="entry name" value="C2"/>
    <property type="match status" value="2"/>
</dbReference>
<keyword evidence="16" id="KW-1185">Reference proteome</keyword>
<keyword evidence="9" id="KW-0472">Membrane</keyword>
<evidence type="ECO:0000256" key="11">
    <source>
        <dbReference type="ARBA" id="ARBA00024037"/>
    </source>
</evidence>
<dbReference type="PANTHER" id="PTHR45933">
    <property type="entry name" value="PROTEIN C2-DOMAIN ABA-RELATED 4"/>
    <property type="match status" value="1"/>
</dbReference>
<evidence type="ECO:0000256" key="9">
    <source>
        <dbReference type="ARBA" id="ARBA00023136"/>
    </source>
</evidence>
<dbReference type="EnsemblPlants" id="ORGLA07G0004700.1">
    <property type="protein sequence ID" value="ORGLA07G0004700.1"/>
    <property type="gene ID" value="ORGLA07G0004700"/>
</dbReference>
<keyword evidence="8" id="KW-0446">Lipid-binding</keyword>
<dbReference type="Proteomes" id="UP000007306">
    <property type="component" value="Chromosome 7"/>
</dbReference>
<dbReference type="GO" id="GO:0009738">
    <property type="term" value="P:abscisic acid-activated signaling pathway"/>
    <property type="evidence" value="ECO:0007669"/>
    <property type="project" value="UniProtKB-KW"/>
</dbReference>
<evidence type="ECO:0000259" key="13">
    <source>
        <dbReference type="PROSITE" id="PS50004"/>
    </source>
</evidence>
<dbReference type="GO" id="GO:0005886">
    <property type="term" value="C:plasma membrane"/>
    <property type="evidence" value="ECO:0007669"/>
    <property type="project" value="UniProtKB-SubCell"/>
</dbReference>
<comment type="subcellular location">
    <subcellularLocation>
        <location evidence="2">Cell membrane</location>
    </subcellularLocation>
    <subcellularLocation>
        <location evidence="1">Nucleus</location>
    </subcellularLocation>
</comment>
<evidence type="ECO:0000256" key="6">
    <source>
        <dbReference type="ARBA" id="ARBA00022723"/>
    </source>
</evidence>
<dbReference type="eggNOG" id="KOG4701">
    <property type="taxonomic scope" value="Eukaryota"/>
</dbReference>
<dbReference type="Gramene" id="ORGLA07G0004700.1">
    <property type="protein sequence ID" value="ORGLA07G0004700.1"/>
    <property type="gene ID" value="ORGLA07G0004700"/>
</dbReference>
<feature type="domain" description="GH18" evidence="14">
    <location>
        <begin position="218"/>
        <end position="549"/>
    </location>
</feature>
<dbReference type="GO" id="GO:0005096">
    <property type="term" value="F:GTPase activator activity"/>
    <property type="evidence" value="ECO:0007669"/>
    <property type="project" value="UniProtKB-KW"/>
</dbReference>
<protein>
    <recommendedName>
        <fullName evidence="17">C2 domain-containing protein</fullName>
    </recommendedName>
</protein>
<evidence type="ECO:0008006" key="17">
    <source>
        <dbReference type="Google" id="ProtNLM"/>
    </source>
</evidence>
<dbReference type="HOGENOM" id="CLU_496438_0_0_1"/>
<dbReference type="InterPro" id="IPR044562">
    <property type="entry name" value="CAR1-11"/>
</dbReference>
<reference evidence="15 16" key="2">
    <citation type="submission" date="2018-04" db="EMBL/GenBank/DDBJ databases">
        <title>OglaRS2 (Oryza glaberrima Reference Sequence Version 2).</title>
        <authorList>
            <person name="Zhang J."/>
            <person name="Kudrna D."/>
            <person name="Lee S."/>
            <person name="Talag J."/>
            <person name="Rajasekar S."/>
            <person name="Wing R.A."/>
        </authorList>
    </citation>
    <scope>NUCLEOTIDE SEQUENCE [LARGE SCALE GENOMIC DNA]</scope>
    <source>
        <strain evidence="15 16">cv. IRGC 96717</strain>
    </source>
</reference>
<evidence type="ECO:0000256" key="4">
    <source>
        <dbReference type="ARBA" id="ARBA00022475"/>
    </source>
</evidence>
<dbReference type="Gene3D" id="2.60.40.150">
    <property type="entry name" value="C2 domain"/>
    <property type="match status" value="2"/>
</dbReference>
<evidence type="ECO:0000256" key="10">
    <source>
        <dbReference type="ARBA" id="ARBA00023242"/>
    </source>
</evidence>
<evidence type="ECO:0000259" key="14">
    <source>
        <dbReference type="PROSITE" id="PS51910"/>
    </source>
</evidence>
<dbReference type="FunFam" id="3.20.20.80:FF:000321">
    <property type="entry name" value="Os11g0701600 protein"/>
    <property type="match status" value="1"/>
</dbReference>
<dbReference type="Gene3D" id="3.20.20.80">
    <property type="entry name" value="Glycosidases"/>
    <property type="match status" value="1"/>
</dbReference>
<evidence type="ECO:0000313" key="15">
    <source>
        <dbReference type="EnsemblPlants" id="ORGLA07G0004700.1"/>
    </source>
</evidence>
<reference evidence="15" key="1">
    <citation type="submission" date="2015-06" db="UniProtKB">
        <authorList>
            <consortium name="EnsemblPlants"/>
        </authorList>
    </citation>
    <scope>IDENTIFICATION</scope>
</reference>
<dbReference type="CDD" id="cd04038">
    <property type="entry name" value="C2_ArfGAP"/>
    <property type="match status" value="1"/>
</dbReference>
<keyword evidence="4" id="KW-1003">Cell membrane</keyword>
<keyword evidence="5" id="KW-0938">Abscisic acid signaling pathway</keyword>
<comment type="similarity">
    <text evidence="11">Belongs to the plant CAR protein family.</text>
</comment>
<dbReference type="SUPFAM" id="SSF51445">
    <property type="entry name" value="(Trans)glycosidases"/>
    <property type="match status" value="1"/>
</dbReference>
<feature type="domain" description="C2" evidence="13">
    <location>
        <begin position="370"/>
        <end position="490"/>
    </location>
</feature>
<dbReference type="OMA" id="RTNCIAE"/>
<feature type="domain" description="C2" evidence="13">
    <location>
        <begin position="1"/>
        <end position="103"/>
    </location>
</feature>
<keyword evidence="10" id="KW-0539">Nucleus</keyword>
<evidence type="ECO:0000256" key="2">
    <source>
        <dbReference type="ARBA" id="ARBA00004236"/>
    </source>
</evidence>
<sequence>MSDLPGFLSVRVLRGVNLVSRDAGGSDPYVVLHLDNQKLKTGVVKKTTNPVWNEELTLAVRNPETPIQLEVFDKDTFSKDDQMGDAEFDIEALMQIVRMDLQDIRSGTVVRTVRPGRQCCLADESHIVWENGQIVQDMLLKLRNVETGVVHLQLKWVNIPENSLPWRVEPRTSGATETLVTTRLQALSQESPNFPKPIKWSRSRVRDGEPPPATADDPGLAVYWGRHKEEGSLREACNTGHYTTVIITFYNVFGYGRYSLDISGHPLAAVGADIKHCQSRGITVLLSIGGQGGGYSLPTNASAADVADNLIWNAYLGGHRAGVHRPFGDDAAVDGIDFFIDQGGADHYEDLARLLNGYNKYYDDLALQVRSDSPSLPQSAVASAASRPLEEQHLFHSSNPSTSKSIILDLRARMRSSSTSSLQKVKTSVKKKSVNPIWHEELTLSIMNPIAPIKLGVFDKDTFSRDDPMGDAEIDLEPFMEVLNMDPENIRNGSIIKTIRPSNQNCLADESHLCWRNGKFVQDIILRLRNVESGELQVQLQWVKIPGRH</sequence>
<evidence type="ECO:0000256" key="5">
    <source>
        <dbReference type="ARBA" id="ARBA00022682"/>
    </source>
</evidence>
<dbReference type="InterPro" id="IPR001223">
    <property type="entry name" value="Glyco_hydro18_cat"/>
</dbReference>
<dbReference type="GO" id="GO:0046872">
    <property type="term" value="F:metal ion binding"/>
    <property type="evidence" value="ECO:0007669"/>
    <property type="project" value="UniProtKB-KW"/>
</dbReference>
<dbReference type="Pfam" id="PF00704">
    <property type="entry name" value="Glyco_hydro_18"/>
    <property type="match status" value="1"/>
</dbReference>
<dbReference type="InterPro" id="IPR017853">
    <property type="entry name" value="GH"/>
</dbReference>
<evidence type="ECO:0000313" key="16">
    <source>
        <dbReference type="Proteomes" id="UP000007306"/>
    </source>
</evidence>
<keyword evidence="3" id="KW-0343">GTPase activation</keyword>
<dbReference type="Pfam" id="PF00168">
    <property type="entry name" value="C2"/>
    <property type="match status" value="2"/>
</dbReference>
<keyword evidence="7" id="KW-0106">Calcium</keyword>
<evidence type="ECO:0000256" key="7">
    <source>
        <dbReference type="ARBA" id="ARBA00022837"/>
    </source>
</evidence>
<dbReference type="GO" id="GO:0008289">
    <property type="term" value="F:lipid binding"/>
    <property type="evidence" value="ECO:0007669"/>
    <property type="project" value="UniProtKB-KW"/>
</dbReference>
<dbReference type="AlphaFoldDB" id="I1Q7F5"/>
<keyword evidence="6" id="KW-0479">Metal-binding</keyword>
<evidence type="ECO:0000256" key="3">
    <source>
        <dbReference type="ARBA" id="ARBA00022468"/>
    </source>
</evidence>
<evidence type="ECO:0000256" key="8">
    <source>
        <dbReference type="ARBA" id="ARBA00023121"/>
    </source>
</evidence>
<dbReference type="eggNOG" id="KOG1030">
    <property type="taxonomic scope" value="Eukaryota"/>
</dbReference>
<dbReference type="PANTHER" id="PTHR45933:SF3">
    <property type="entry name" value="OS07G0108500 PROTEIN"/>
    <property type="match status" value="1"/>
</dbReference>
<accession>I1Q7F5</accession>
<dbReference type="InterPro" id="IPR000008">
    <property type="entry name" value="C2_dom"/>
</dbReference>
<dbReference type="GO" id="GO:0005634">
    <property type="term" value="C:nucleus"/>
    <property type="evidence" value="ECO:0007669"/>
    <property type="project" value="UniProtKB-SubCell"/>
</dbReference>
<dbReference type="PROSITE" id="PS51910">
    <property type="entry name" value="GH18_2"/>
    <property type="match status" value="1"/>
</dbReference>
<dbReference type="GO" id="GO:0005975">
    <property type="term" value="P:carbohydrate metabolic process"/>
    <property type="evidence" value="ECO:0007669"/>
    <property type="project" value="InterPro"/>
</dbReference>
<dbReference type="SMART" id="SM00239">
    <property type="entry name" value="C2"/>
    <property type="match status" value="2"/>
</dbReference>
<proteinExistence type="inferred from homology"/>
<name>I1Q7F5_ORYGL</name>
<feature type="region of interest" description="Disordered" evidence="12">
    <location>
        <begin position="198"/>
        <end position="218"/>
    </location>
</feature>
<dbReference type="SUPFAM" id="SSF49562">
    <property type="entry name" value="C2 domain (Calcium/lipid-binding domain, CaLB)"/>
    <property type="match status" value="2"/>
</dbReference>
<organism evidence="15 16">
    <name type="scientific">Oryza glaberrima</name>
    <name type="common">African rice</name>
    <dbReference type="NCBI Taxonomy" id="4538"/>
    <lineage>
        <taxon>Eukaryota</taxon>
        <taxon>Viridiplantae</taxon>
        <taxon>Streptophyta</taxon>
        <taxon>Embryophyta</taxon>
        <taxon>Tracheophyta</taxon>
        <taxon>Spermatophyta</taxon>
        <taxon>Magnoliopsida</taxon>
        <taxon>Liliopsida</taxon>
        <taxon>Poales</taxon>
        <taxon>Poaceae</taxon>
        <taxon>BOP clade</taxon>
        <taxon>Oryzoideae</taxon>
        <taxon>Oryzeae</taxon>
        <taxon>Oryzinae</taxon>
        <taxon>Oryza</taxon>
    </lineage>
</organism>
<evidence type="ECO:0000256" key="1">
    <source>
        <dbReference type="ARBA" id="ARBA00004123"/>
    </source>
</evidence>
<evidence type="ECO:0000256" key="12">
    <source>
        <dbReference type="SAM" id="MobiDB-lite"/>
    </source>
</evidence>